<protein>
    <submittedName>
        <fullName evidence="2">Uncharacterized protein</fullName>
    </submittedName>
</protein>
<reference evidence="2" key="2">
    <citation type="submission" date="2025-09" db="UniProtKB">
        <authorList>
            <consortium name="Ensembl"/>
        </authorList>
    </citation>
    <scope>IDENTIFICATION</scope>
</reference>
<organism evidence="2 3">
    <name type="scientific">Phasianus colchicus</name>
    <name type="common">Common pheasant</name>
    <dbReference type="NCBI Taxonomy" id="9054"/>
    <lineage>
        <taxon>Eukaryota</taxon>
        <taxon>Metazoa</taxon>
        <taxon>Chordata</taxon>
        <taxon>Craniata</taxon>
        <taxon>Vertebrata</taxon>
        <taxon>Euteleostomi</taxon>
        <taxon>Archelosauria</taxon>
        <taxon>Archosauria</taxon>
        <taxon>Dinosauria</taxon>
        <taxon>Saurischia</taxon>
        <taxon>Theropoda</taxon>
        <taxon>Coelurosauria</taxon>
        <taxon>Aves</taxon>
        <taxon>Neognathae</taxon>
        <taxon>Galloanserae</taxon>
        <taxon>Galliformes</taxon>
        <taxon>Phasianidae</taxon>
        <taxon>Phasianinae</taxon>
        <taxon>Phasianus</taxon>
    </lineage>
</organism>
<name>A0A669Q7U2_PHACC</name>
<dbReference type="Proteomes" id="UP000472261">
    <property type="component" value="Unplaced"/>
</dbReference>
<proteinExistence type="predicted"/>
<sequence>MRGAAPCQAGPPPAPIPTRCGCPVHPTAPGVEQGRAVAPRTMGDCPKSKQGTKAALWGSAGTPPPVCLGHNGAGEGSLCLPLPAVSPDPCRTHRDGWLHTLQHDAVPRPVLSPLGACPTRQQRKGLSE</sequence>
<accession>A0A669Q7U2</accession>
<reference evidence="2" key="1">
    <citation type="submission" date="2025-08" db="UniProtKB">
        <authorList>
            <consortium name="Ensembl"/>
        </authorList>
    </citation>
    <scope>IDENTIFICATION</scope>
</reference>
<evidence type="ECO:0000313" key="2">
    <source>
        <dbReference type="Ensembl" id="ENSPCLP00000010126.1"/>
    </source>
</evidence>
<dbReference type="Ensembl" id="ENSPCLT00000013645.1">
    <property type="protein sequence ID" value="ENSPCLP00000010126.1"/>
    <property type="gene ID" value="ENSPCLG00000008351.1"/>
</dbReference>
<evidence type="ECO:0000256" key="1">
    <source>
        <dbReference type="SAM" id="MobiDB-lite"/>
    </source>
</evidence>
<feature type="region of interest" description="Disordered" evidence="1">
    <location>
        <begin position="108"/>
        <end position="128"/>
    </location>
</feature>
<keyword evidence="3" id="KW-1185">Reference proteome</keyword>
<dbReference type="AlphaFoldDB" id="A0A669Q7U2"/>
<evidence type="ECO:0000313" key="3">
    <source>
        <dbReference type="Proteomes" id="UP000472261"/>
    </source>
</evidence>
<feature type="region of interest" description="Disordered" evidence="1">
    <location>
        <begin position="36"/>
        <end position="57"/>
    </location>
</feature>